<dbReference type="EMBL" id="JQ844280">
    <property type="protein sequence ID" value="AGS54214.1"/>
    <property type="molecule type" value="Genomic_DNA"/>
</dbReference>
<accession>A0A806K2E3</accession>
<sequence>MATNKKRKKHQPKTNINNRQTDTVNNGNLNLENQGIETLKNETDFVRYLELLKPFSKKYTVIICCMDTSAGGNDFTPHIGAKITALGTRINLAGMYRCAYAAIIHKGQLLFEKLGKPETEIVECETIIDNISVKIRSAPFQICKKYPYLECGITVDNLSYTSARSYNFVVFDTQNNKLLDSSIADTYPHIGTLMHYNYAAGERNKQIIAYKNAHPEISLITFDGIRFPYHCIETKNEAFIAESKLGFGEMMKKYGTIPTLEKYYENISDIKEVTTPPESYLDLYGVRRFKDTNSRLVNTNNGIRVTVG</sequence>
<evidence type="ECO:0000256" key="1">
    <source>
        <dbReference type="SAM" id="MobiDB-lite"/>
    </source>
</evidence>
<proteinExistence type="predicted"/>
<protein>
    <submittedName>
        <fullName evidence="2">Uncharacterized protein</fullName>
    </submittedName>
</protein>
<name>A0A806K2E3_9BACT</name>
<feature type="compositionally biased region" description="Basic residues" evidence="1">
    <location>
        <begin position="1"/>
        <end position="12"/>
    </location>
</feature>
<feature type="compositionally biased region" description="Polar residues" evidence="1">
    <location>
        <begin position="13"/>
        <end position="29"/>
    </location>
</feature>
<reference evidence="2" key="1">
    <citation type="submission" date="2012-03" db="EMBL/GenBank/DDBJ databases">
        <title>Functional metagenomics reveals considerable lignocellulase gene clusters in the gut microbiome of a wood-feeding higher termite.</title>
        <authorList>
            <person name="Liu N."/>
        </authorList>
    </citation>
    <scope>NUCLEOTIDE SEQUENCE</scope>
</reference>
<feature type="region of interest" description="Disordered" evidence="1">
    <location>
        <begin position="1"/>
        <end position="29"/>
    </location>
</feature>
<dbReference type="AlphaFoldDB" id="A0A806K2E3"/>
<organism evidence="2">
    <name type="scientific">uncultured bacterium contig00107</name>
    <dbReference type="NCBI Taxonomy" id="1181573"/>
    <lineage>
        <taxon>Bacteria</taxon>
        <taxon>environmental samples</taxon>
    </lineage>
</organism>
<evidence type="ECO:0000313" key="2">
    <source>
        <dbReference type="EMBL" id="AGS54214.1"/>
    </source>
</evidence>